<name>A0A8J6ZW06_DESMC</name>
<accession>A0A8J6ZW06</accession>
<dbReference type="SUPFAM" id="SSF46689">
    <property type="entry name" value="Homeodomain-like"/>
    <property type="match status" value="2"/>
</dbReference>
<dbReference type="InterPro" id="IPR009057">
    <property type="entry name" value="Homeodomain-like_sf"/>
</dbReference>
<dbReference type="GO" id="GO:0043565">
    <property type="term" value="F:sequence-specific DNA binding"/>
    <property type="evidence" value="ECO:0007669"/>
    <property type="project" value="InterPro"/>
</dbReference>
<evidence type="ECO:0000313" key="5">
    <source>
        <dbReference type="Proteomes" id="UP000622533"/>
    </source>
</evidence>
<reference evidence="4" key="1">
    <citation type="submission" date="2020-10" db="EMBL/GenBank/DDBJ databases">
        <authorList>
            <person name="Castelo-Branco R."/>
            <person name="Eusebio N."/>
            <person name="Adriana R."/>
            <person name="Vieira A."/>
            <person name="Brugerolle De Fraissinette N."/>
            <person name="Rezende De Castro R."/>
            <person name="Schneider M.P."/>
            <person name="Vasconcelos V."/>
            <person name="Leao P.N."/>
        </authorList>
    </citation>
    <scope>NUCLEOTIDE SEQUENCE</scope>
    <source>
        <strain evidence="4">LEGE 12446</strain>
    </source>
</reference>
<keyword evidence="5" id="KW-1185">Reference proteome</keyword>
<evidence type="ECO:0000256" key="1">
    <source>
        <dbReference type="ARBA" id="ARBA00023015"/>
    </source>
</evidence>
<dbReference type="RefSeq" id="WP_193917542.1">
    <property type="nucleotide sequence ID" value="NZ_JADEXS020000001.1"/>
</dbReference>
<gene>
    <name evidence="4" type="ORF">IQ276_15095</name>
</gene>
<keyword evidence="1" id="KW-0805">Transcription regulation</keyword>
<protein>
    <submittedName>
        <fullName evidence="4">AraC family transcriptional regulator</fullName>
    </submittedName>
</protein>
<organism evidence="4 5">
    <name type="scientific">Desmonostoc muscorum LEGE 12446</name>
    <dbReference type="NCBI Taxonomy" id="1828758"/>
    <lineage>
        <taxon>Bacteria</taxon>
        <taxon>Bacillati</taxon>
        <taxon>Cyanobacteriota</taxon>
        <taxon>Cyanophyceae</taxon>
        <taxon>Nostocales</taxon>
        <taxon>Nostocaceae</taxon>
        <taxon>Desmonostoc</taxon>
    </lineage>
</organism>
<feature type="domain" description="HTH araC/xylS-type" evidence="3">
    <location>
        <begin position="196"/>
        <end position="294"/>
    </location>
</feature>
<dbReference type="Pfam" id="PF12833">
    <property type="entry name" value="HTH_18"/>
    <property type="match status" value="1"/>
</dbReference>
<dbReference type="PROSITE" id="PS01124">
    <property type="entry name" value="HTH_ARAC_FAMILY_2"/>
    <property type="match status" value="1"/>
</dbReference>
<dbReference type="InterPro" id="IPR009594">
    <property type="entry name" value="Tscrpt_reg_HTH_AraC_N"/>
</dbReference>
<dbReference type="PANTHER" id="PTHR43436:SF1">
    <property type="entry name" value="TRANSCRIPTIONAL REGULATORY PROTEIN"/>
    <property type="match status" value="1"/>
</dbReference>
<dbReference type="AlphaFoldDB" id="A0A8J6ZW06"/>
<evidence type="ECO:0000256" key="2">
    <source>
        <dbReference type="ARBA" id="ARBA00023163"/>
    </source>
</evidence>
<evidence type="ECO:0000259" key="3">
    <source>
        <dbReference type="PROSITE" id="PS01124"/>
    </source>
</evidence>
<dbReference type="Proteomes" id="UP000622533">
    <property type="component" value="Unassembled WGS sequence"/>
</dbReference>
<keyword evidence="2" id="KW-0804">Transcription</keyword>
<proteinExistence type="predicted"/>
<sequence length="299" mass="33179">MEQTVRKQQSELAALIAQNSSADGVHATAIERLFLIRCSQPTAPLHALHEPALCIVAQGKKQVMLAENLYVYGQDQCLVVSIDLPVVGQVIEATPSFPYLCLRLDLDPGELSTLMMEAKLDAAANQPPEPGLSLSPVTPQLLDAAIRLVELLETPQDIAILAPLVVREILYRLLSGEQSARLRQIALVDKRLQGISRAINWLKWNYEKPFRIDAIAHEACMSPSSLHHHFKSVTAMSPLQYQKQLRLQQARRLMLGQGMDAATASHYVGYESPSQFSREYSRLFGAPPLRDIARLKSGQ</sequence>
<dbReference type="Pfam" id="PF06719">
    <property type="entry name" value="AraC_N"/>
    <property type="match status" value="1"/>
</dbReference>
<dbReference type="PANTHER" id="PTHR43436">
    <property type="entry name" value="ARAC-FAMILY TRANSCRIPTIONAL REGULATOR"/>
    <property type="match status" value="1"/>
</dbReference>
<dbReference type="GO" id="GO:0003700">
    <property type="term" value="F:DNA-binding transcription factor activity"/>
    <property type="evidence" value="ECO:0007669"/>
    <property type="project" value="InterPro"/>
</dbReference>
<evidence type="ECO:0000313" key="4">
    <source>
        <dbReference type="EMBL" id="MBE9023710.1"/>
    </source>
</evidence>
<dbReference type="SMART" id="SM00342">
    <property type="entry name" value="HTH_ARAC"/>
    <property type="match status" value="1"/>
</dbReference>
<comment type="caution">
    <text evidence="4">The sequence shown here is derived from an EMBL/GenBank/DDBJ whole genome shotgun (WGS) entry which is preliminary data.</text>
</comment>
<dbReference type="InterPro" id="IPR018060">
    <property type="entry name" value="HTH_AraC"/>
</dbReference>
<dbReference type="EMBL" id="JADEXS010000186">
    <property type="protein sequence ID" value="MBE9023710.1"/>
    <property type="molecule type" value="Genomic_DNA"/>
</dbReference>
<dbReference type="Gene3D" id="1.10.10.60">
    <property type="entry name" value="Homeodomain-like"/>
    <property type="match status" value="2"/>
</dbReference>